<evidence type="ECO:0000256" key="1">
    <source>
        <dbReference type="ARBA" id="ARBA00004651"/>
    </source>
</evidence>
<evidence type="ECO:0000256" key="4">
    <source>
        <dbReference type="ARBA" id="ARBA00022989"/>
    </source>
</evidence>
<feature type="domain" description="Threonine/serine exporter-like N-terminal" evidence="7">
    <location>
        <begin position="10"/>
        <end position="65"/>
    </location>
</feature>
<organism evidence="8 9">
    <name type="scientific">Geobacillus stearothermophilus</name>
    <name type="common">Bacillus stearothermophilus</name>
    <dbReference type="NCBI Taxonomy" id="1422"/>
    <lineage>
        <taxon>Bacteria</taxon>
        <taxon>Bacillati</taxon>
        <taxon>Bacillota</taxon>
        <taxon>Bacilli</taxon>
        <taxon>Bacillales</taxon>
        <taxon>Anoxybacillaceae</taxon>
        <taxon>Geobacillus</taxon>
    </lineage>
</organism>
<dbReference type="PANTHER" id="PTHR34390">
    <property type="entry name" value="UPF0442 PROTEIN YJJB-RELATED"/>
    <property type="match status" value="1"/>
</dbReference>
<evidence type="ECO:0000256" key="6">
    <source>
        <dbReference type="ARBA" id="ARBA00034125"/>
    </source>
</evidence>
<keyword evidence="4" id="KW-1133">Transmembrane helix</keyword>
<evidence type="ECO:0000259" key="7">
    <source>
        <dbReference type="Pfam" id="PF06738"/>
    </source>
</evidence>
<evidence type="ECO:0000313" key="9">
    <source>
        <dbReference type="Proteomes" id="UP000773850"/>
    </source>
</evidence>
<gene>
    <name evidence="8" type="ORF">GS8_3318</name>
</gene>
<comment type="caution">
    <text evidence="8">The sequence shown here is derived from an EMBL/GenBank/DDBJ whole genome shotgun (WGS) entry which is preliminary data.</text>
</comment>
<comment type="similarity">
    <text evidence="6">Belongs to the ThrE exporter (TC 2.A.79) family.</text>
</comment>
<protein>
    <recommendedName>
        <fullName evidence="7">Threonine/serine exporter-like N-terminal domain-containing protein</fullName>
    </recommendedName>
</protein>
<keyword evidence="9" id="KW-1185">Reference proteome</keyword>
<dbReference type="EMBL" id="LUCS01000037">
    <property type="protein sequence ID" value="KAF6509374.1"/>
    <property type="molecule type" value="Genomic_DNA"/>
</dbReference>
<sequence>MTERVDDIVDVCLLAGKLMLESGGETYRVEDTMGRIAASFGVSRSHSYVTPTGIMFSVEGTNVTRHEC</sequence>
<name>A0ABQ7HB00_GEOSE</name>
<dbReference type="InterPro" id="IPR050539">
    <property type="entry name" value="ThrE_Dicarb/AminoAcid_Exp"/>
</dbReference>
<proteinExistence type="inferred from homology"/>
<evidence type="ECO:0000313" key="8">
    <source>
        <dbReference type="EMBL" id="KAF6509374.1"/>
    </source>
</evidence>
<dbReference type="InterPro" id="IPR010619">
    <property type="entry name" value="ThrE-like_N"/>
</dbReference>
<evidence type="ECO:0000256" key="3">
    <source>
        <dbReference type="ARBA" id="ARBA00022692"/>
    </source>
</evidence>
<comment type="subcellular location">
    <subcellularLocation>
        <location evidence="1">Cell membrane</location>
        <topology evidence="1">Multi-pass membrane protein</topology>
    </subcellularLocation>
</comment>
<accession>A0ABQ7HB00</accession>
<keyword evidence="3" id="KW-0812">Transmembrane</keyword>
<dbReference type="Pfam" id="PF06738">
    <property type="entry name" value="ThrE"/>
    <property type="match status" value="1"/>
</dbReference>
<reference evidence="8 9" key="1">
    <citation type="submission" date="2016-03" db="EMBL/GenBank/DDBJ databases">
        <title>Spore heat resistance.</title>
        <authorList>
            <person name="Boekhorst J."/>
            <person name="Berendsen E.M."/>
            <person name="Wells-Bennik M.H."/>
            <person name="Kuipers O.P."/>
        </authorList>
    </citation>
    <scope>NUCLEOTIDE SEQUENCE [LARGE SCALE GENOMIC DNA]</scope>
    <source>
        <strain evidence="8 9">GS8</strain>
    </source>
</reference>
<keyword evidence="2" id="KW-1003">Cell membrane</keyword>
<evidence type="ECO:0000256" key="5">
    <source>
        <dbReference type="ARBA" id="ARBA00023136"/>
    </source>
</evidence>
<dbReference type="Proteomes" id="UP000773850">
    <property type="component" value="Unassembled WGS sequence"/>
</dbReference>
<evidence type="ECO:0000256" key="2">
    <source>
        <dbReference type="ARBA" id="ARBA00022475"/>
    </source>
</evidence>
<dbReference type="PANTHER" id="PTHR34390:SF2">
    <property type="entry name" value="SUCCINATE TRANSPORTER SUBUNIT YJJP-RELATED"/>
    <property type="match status" value="1"/>
</dbReference>
<keyword evidence="5" id="KW-0472">Membrane</keyword>